<dbReference type="InterPro" id="IPR000873">
    <property type="entry name" value="AMP-dep_synth/lig_dom"/>
</dbReference>
<dbReference type="InterPro" id="IPR042099">
    <property type="entry name" value="ANL_N_sf"/>
</dbReference>
<dbReference type="SUPFAM" id="SSF56801">
    <property type="entry name" value="Acetyl-CoA synthetase-like"/>
    <property type="match status" value="1"/>
</dbReference>
<dbReference type="EMBL" id="MU001746">
    <property type="protein sequence ID" value="KAF2800542.1"/>
    <property type="molecule type" value="Genomic_DNA"/>
</dbReference>
<evidence type="ECO:0000256" key="2">
    <source>
        <dbReference type="ARBA" id="ARBA00022553"/>
    </source>
</evidence>
<dbReference type="InterPro" id="IPR020845">
    <property type="entry name" value="AMP-binding_CS"/>
</dbReference>
<dbReference type="OrthoDB" id="429813at2759"/>
<dbReference type="AlphaFoldDB" id="A0A6A6XVL0"/>
<dbReference type="Pfam" id="PF00501">
    <property type="entry name" value="AMP-binding"/>
    <property type="match status" value="1"/>
</dbReference>
<proteinExistence type="predicted"/>
<evidence type="ECO:0000256" key="1">
    <source>
        <dbReference type="ARBA" id="ARBA00022450"/>
    </source>
</evidence>
<sequence>MASVQFTEGTGRPSPLPIHQRKQLLVNIIDGLATVKPHATYAYLPISPIDYSKGFRRLTYQKFANAVNGLAWWLTTQFGRSTSFEALTYLGPNDFLPNAMILACAKTGYKLLLASPRNQPDALTALFNTIDVKAILTSDPSSALTARYQEASLMPAFQVPSLEVLLKEEFPHYSYHKTFEEAKNDPLVILHTSGTTGFPKPVVYTNDWVATYMQSMQTLPPEGMKMKDQYMCGTRFFVMMSPFHAANMFTVFWIPFANETTIIFPPANLPPTVETFIQGIQSIQVDTAFVPPHFVSLLAANEKYLNIVSENLETLFTAGGKAVDAHGNIVAAKMAGRYLTTFGATEIGNIPDMLPPDGIHPSKTWDYISPHEAAGWEFRFHRETDGRSIYEAVIVRKQSPGSVQPVFKMFPEKQEYSTRDLYLAHPRLPNLWKWVGRIDDTIILASGANVSPMLMESGVSEHPAVQGVIMVGSGHLRPTLIIEPRNAEVDGDKLVEVIWATVEELNRSYFEDHRILRTHVLVTTTEKPMARSLKGSVQRNATVDLYEADLEDLYLKVSGVSIVVEYSR</sequence>
<dbReference type="PANTHER" id="PTHR43439:SF2">
    <property type="entry name" value="ENZYME, PUTATIVE (JCVI)-RELATED"/>
    <property type="match status" value="1"/>
</dbReference>
<reference evidence="4" key="1">
    <citation type="journal article" date="2020" name="Stud. Mycol.">
        <title>101 Dothideomycetes genomes: a test case for predicting lifestyles and emergence of pathogens.</title>
        <authorList>
            <person name="Haridas S."/>
            <person name="Albert R."/>
            <person name="Binder M."/>
            <person name="Bloem J."/>
            <person name="Labutti K."/>
            <person name="Salamov A."/>
            <person name="Andreopoulos B."/>
            <person name="Baker S."/>
            <person name="Barry K."/>
            <person name="Bills G."/>
            <person name="Bluhm B."/>
            <person name="Cannon C."/>
            <person name="Castanera R."/>
            <person name="Culley D."/>
            <person name="Daum C."/>
            <person name="Ezra D."/>
            <person name="Gonzalez J."/>
            <person name="Henrissat B."/>
            <person name="Kuo A."/>
            <person name="Liang C."/>
            <person name="Lipzen A."/>
            <person name="Lutzoni F."/>
            <person name="Magnuson J."/>
            <person name="Mondo S."/>
            <person name="Nolan M."/>
            <person name="Ohm R."/>
            <person name="Pangilinan J."/>
            <person name="Park H.-J."/>
            <person name="Ramirez L."/>
            <person name="Alfaro M."/>
            <person name="Sun H."/>
            <person name="Tritt A."/>
            <person name="Yoshinaga Y."/>
            <person name="Zwiers L.-H."/>
            <person name="Turgeon B."/>
            <person name="Goodwin S."/>
            <person name="Spatafora J."/>
            <person name="Crous P."/>
            <person name="Grigoriev I."/>
        </authorList>
    </citation>
    <scope>NUCLEOTIDE SEQUENCE</scope>
    <source>
        <strain evidence="4">CBS 109.77</strain>
    </source>
</reference>
<dbReference type="PANTHER" id="PTHR43439">
    <property type="entry name" value="PHENYLACETATE-COENZYME A LIGASE"/>
    <property type="match status" value="1"/>
</dbReference>
<evidence type="ECO:0000313" key="4">
    <source>
        <dbReference type="EMBL" id="KAF2800542.1"/>
    </source>
</evidence>
<name>A0A6A6XVL0_9PLEO</name>
<keyword evidence="2" id="KW-0597">Phosphoprotein</keyword>
<gene>
    <name evidence="4" type="ORF">K505DRAFT_412929</name>
</gene>
<dbReference type="InterPro" id="IPR051414">
    <property type="entry name" value="Adenylate-forming_Reductase"/>
</dbReference>
<dbReference type="Gene3D" id="3.40.50.12780">
    <property type="entry name" value="N-terminal domain of ligase-like"/>
    <property type="match status" value="1"/>
</dbReference>
<organism evidence="4 5">
    <name type="scientific">Melanomma pulvis-pyrius CBS 109.77</name>
    <dbReference type="NCBI Taxonomy" id="1314802"/>
    <lineage>
        <taxon>Eukaryota</taxon>
        <taxon>Fungi</taxon>
        <taxon>Dikarya</taxon>
        <taxon>Ascomycota</taxon>
        <taxon>Pezizomycotina</taxon>
        <taxon>Dothideomycetes</taxon>
        <taxon>Pleosporomycetidae</taxon>
        <taxon>Pleosporales</taxon>
        <taxon>Melanommataceae</taxon>
        <taxon>Melanomma</taxon>
    </lineage>
</organism>
<accession>A0A6A6XVL0</accession>
<evidence type="ECO:0000259" key="3">
    <source>
        <dbReference type="Pfam" id="PF00501"/>
    </source>
</evidence>
<keyword evidence="1" id="KW-0596">Phosphopantetheine</keyword>
<keyword evidence="5" id="KW-1185">Reference proteome</keyword>
<dbReference type="Pfam" id="PF23562">
    <property type="entry name" value="AMP-binding_C_3"/>
    <property type="match status" value="1"/>
</dbReference>
<feature type="domain" description="AMP-dependent synthetase/ligase" evidence="3">
    <location>
        <begin position="53"/>
        <end position="348"/>
    </location>
</feature>
<dbReference type="Proteomes" id="UP000799757">
    <property type="component" value="Unassembled WGS sequence"/>
</dbReference>
<evidence type="ECO:0000313" key="5">
    <source>
        <dbReference type="Proteomes" id="UP000799757"/>
    </source>
</evidence>
<protein>
    <submittedName>
        <fullName evidence="4">Acetyl-CoA synthetase-like protein</fullName>
    </submittedName>
</protein>
<dbReference type="PROSITE" id="PS00455">
    <property type="entry name" value="AMP_BINDING"/>
    <property type="match status" value="1"/>
</dbReference>